<evidence type="ECO:0000256" key="9">
    <source>
        <dbReference type="ARBA" id="ARBA00035354"/>
    </source>
</evidence>
<sequence length="336" mass="38414">MSHRKFSAPRHKSLGFLPQKHSSRHCRKVRSFPKDGSSKPLHLTAFLSYKAGMTHTKREVDGPGSKVNKKEVVEAGTMLCVNTRGLWTLKTIFAEHISNECKRSFYKNWHKSKKAFTKYCKKWQDVDVKKQLERDFSSKKKYFQVIHVIALTQMLLLPLRQKKALWLKNWTGPAKTTKGSPAIGTLRSCPIRSNEGCARGHTARVAFSVAWAGQKGYYHCTEINKKIYKIGQGYLIKDGKLIMKNASTDYDLSDKSINPLEGFIHTVKLCGGNQEASAHSEKVLEIKLKFIDTTSKFGYGCFHTVRKRKLSWDRLRRTEFQRKKGPNKTDCTAGRI</sequence>
<evidence type="ECO:0000256" key="5">
    <source>
        <dbReference type="ARBA" id="ARBA00022980"/>
    </source>
</evidence>
<keyword evidence="7" id="KW-0687">Ribonucleoprotein</keyword>
<comment type="similarity">
    <text evidence="1">Belongs to the universal ribosomal protein uL3 family.</text>
</comment>
<dbReference type="Gene3D" id="3.30.1430.10">
    <property type="match status" value="1"/>
</dbReference>
<reference evidence="12 13" key="1">
    <citation type="submission" date="2016-04" db="EMBL/GenBank/DDBJ databases">
        <title>Polished mammalian reference genomes with single-molecule sequencing and chromosome conformation capture applied to the Capra hircus genome.</title>
        <authorList>
            <person name="Bickhart D.M."/>
            <person name="Koren S."/>
            <person name="Rosen B."/>
            <person name="Hastie A."/>
            <person name="Liachko I."/>
            <person name="Sullivan S.T."/>
            <person name="Burton J."/>
            <person name="Sayre B.L."/>
            <person name="Huson H.J."/>
            <person name="Lee J."/>
            <person name="Lam E."/>
            <person name="Kelley C.M."/>
            <person name="Hutchison J.L."/>
            <person name="Zhou Y."/>
            <person name="Sun J."/>
            <person name="Crisa A."/>
            <person name="Schwartz J.C."/>
            <person name="Hammond J.A."/>
            <person name="Schroeder S.G."/>
            <person name="Liu G.E."/>
            <person name="Dunham M."/>
            <person name="Shendure J."/>
            <person name="Sonstegard T.S."/>
            <person name="Phillippy A.M."/>
            <person name="Van Tassell C.P."/>
            <person name="Smith T.P."/>
        </authorList>
    </citation>
    <scope>NUCLEOTIDE SEQUENCE [LARGE SCALE GENOMIC DNA]</scope>
</reference>
<keyword evidence="6" id="KW-0007">Acetylation</keyword>
<keyword evidence="3" id="KW-1017">Isopeptide bond</keyword>
<dbReference type="GO" id="GO:0022625">
    <property type="term" value="C:cytosolic large ribosomal subunit"/>
    <property type="evidence" value="ECO:0007669"/>
    <property type="project" value="TreeGrafter"/>
</dbReference>
<reference evidence="12" key="3">
    <citation type="submission" date="2025-09" db="UniProtKB">
        <authorList>
            <consortium name="Ensembl"/>
        </authorList>
    </citation>
    <scope>IDENTIFICATION</scope>
</reference>
<comment type="subunit">
    <text evidence="10">Component of the large ribosomal subunit. Interacts with DHX33.</text>
</comment>
<evidence type="ECO:0000256" key="8">
    <source>
        <dbReference type="ARBA" id="ARBA00034092"/>
    </source>
</evidence>
<dbReference type="SUPFAM" id="SSF50447">
    <property type="entry name" value="Translation proteins"/>
    <property type="match status" value="1"/>
</dbReference>
<accession>A0A452EVG5</accession>
<dbReference type="InterPro" id="IPR044892">
    <property type="entry name" value="Ribosomal_L3_dom_3_arc_sf"/>
</dbReference>
<dbReference type="FunFam" id="2.40.30.10:FF:000351">
    <property type="entry name" value="Ribosomal protein L3"/>
    <property type="match status" value="1"/>
</dbReference>
<evidence type="ECO:0000313" key="13">
    <source>
        <dbReference type="Proteomes" id="UP000291000"/>
    </source>
</evidence>
<dbReference type="EMBL" id="LWLT01000007">
    <property type="status" value="NOT_ANNOTATED_CDS"/>
    <property type="molecule type" value="Genomic_DNA"/>
</dbReference>
<keyword evidence="2" id="KW-0488">Methylation</keyword>
<dbReference type="InterPro" id="IPR009000">
    <property type="entry name" value="Transl_B-barrel_sf"/>
</dbReference>
<evidence type="ECO:0000256" key="1">
    <source>
        <dbReference type="ARBA" id="ARBA00006540"/>
    </source>
</evidence>
<dbReference type="STRING" id="9925.ENSCHIP00000016032"/>
<dbReference type="PANTHER" id="PTHR11363:SF4">
    <property type="entry name" value="LARGE RIBOSOMAL SUBUNIT PROTEIN UL3"/>
    <property type="match status" value="1"/>
</dbReference>
<dbReference type="InterPro" id="IPR000597">
    <property type="entry name" value="Ribosomal_uL3"/>
</dbReference>
<dbReference type="GO" id="GO:0003735">
    <property type="term" value="F:structural constituent of ribosome"/>
    <property type="evidence" value="ECO:0007669"/>
    <property type="project" value="InterPro"/>
</dbReference>
<proteinExistence type="inferred from homology"/>
<protein>
    <recommendedName>
        <fullName evidence="9">60S ribosomal protein L3</fullName>
    </recommendedName>
</protein>
<dbReference type="GeneTree" id="ENSGT00390000017606"/>
<organism evidence="12 13">
    <name type="scientific">Capra hircus</name>
    <name type="common">Goat</name>
    <dbReference type="NCBI Taxonomy" id="9925"/>
    <lineage>
        <taxon>Eukaryota</taxon>
        <taxon>Metazoa</taxon>
        <taxon>Chordata</taxon>
        <taxon>Craniata</taxon>
        <taxon>Vertebrata</taxon>
        <taxon>Euteleostomi</taxon>
        <taxon>Mammalia</taxon>
        <taxon>Eutheria</taxon>
        <taxon>Laurasiatheria</taxon>
        <taxon>Artiodactyla</taxon>
        <taxon>Ruminantia</taxon>
        <taxon>Pecora</taxon>
        <taxon>Bovidae</taxon>
        <taxon>Caprinae</taxon>
        <taxon>Capra</taxon>
    </lineage>
</organism>
<dbReference type="GO" id="GO:0006412">
    <property type="term" value="P:translation"/>
    <property type="evidence" value="ECO:0007669"/>
    <property type="project" value="InterPro"/>
</dbReference>
<dbReference type="Pfam" id="PF00297">
    <property type="entry name" value="Ribosomal_L3"/>
    <property type="match status" value="2"/>
</dbReference>
<evidence type="ECO:0000256" key="11">
    <source>
        <dbReference type="SAM" id="MobiDB-lite"/>
    </source>
</evidence>
<comment type="function">
    <text evidence="8">Component of the large ribosomal subunit. The ribosome is a large ribonucleoprotein complex responsible for the synthesis of proteins in the cell.</text>
</comment>
<evidence type="ECO:0000256" key="6">
    <source>
        <dbReference type="ARBA" id="ARBA00022990"/>
    </source>
</evidence>
<evidence type="ECO:0000256" key="2">
    <source>
        <dbReference type="ARBA" id="ARBA00022481"/>
    </source>
</evidence>
<dbReference type="Proteomes" id="UP000291000">
    <property type="component" value="Chromosome 8"/>
</dbReference>
<evidence type="ECO:0000256" key="3">
    <source>
        <dbReference type="ARBA" id="ARBA00022499"/>
    </source>
</evidence>
<evidence type="ECO:0000256" key="7">
    <source>
        <dbReference type="ARBA" id="ARBA00023274"/>
    </source>
</evidence>
<name>A0A452EVG5_CAPHI</name>
<dbReference type="InterPro" id="IPR045077">
    <property type="entry name" value="L3_arc_euk"/>
</dbReference>
<keyword evidence="4" id="KW-0832">Ubl conjugation</keyword>
<evidence type="ECO:0000313" key="12">
    <source>
        <dbReference type="Ensembl" id="ENSCHIP00000016032.1"/>
    </source>
</evidence>
<evidence type="ECO:0000256" key="10">
    <source>
        <dbReference type="ARBA" id="ARBA00046482"/>
    </source>
</evidence>
<evidence type="ECO:0000256" key="4">
    <source>
        <dbReference type="ARBA" id="ARBA00022843"/>
    </source>
</evidence>
<feature type="region of interest" description="Disordered" evidence="11">
    <location>
        <begin position="1"/>
        <end position="22"/>
    </location>
</feature>
<reference evidence="12" key="2">
    <citation type="submission" date="2025-08" db="UniProtKB">
        <authorList>
            <consortium name="Ensembl"/>
        </authorList>
    </citation>
    <scope>IDENTIFICATION</scope>
</reference>
<keyword evidence="13" id="KW-1185">Reference proteome</keyword>
<dbReference type="Gene3D" id="2.40.30.10">
    <property type="entry name" value="Translation factors"/>
    <property type="match status" value="2"/>
</dbReference>
<keyword evidence="5" id="KW-0689">Ribosomal protein</keyword>
<feature type="compositionally biased region" description="Basic residues" evidence="11">
    <location>
        <begin position="1"/>
        <end position="13"/>
    </location>
</feature>
<dbReference type="AlphaFoldDB" id="A0A452EVG5"/>
<dbReference type="Gene3D" id="4.10.960.10">
    <property type="entry name" value="Ribosomal protein L3, domain 3"/>
    <property type="match status" value="1"/>
</dbReference>
<dbReference type="GO" id="GO:0003723">
    <property type="term" value="F:RNA binding"/>
    <property type="evidence" value="ECO:0007669"/>
    <property type="project" value="TreeGrafter"/>
</dbReference>
<dbReference type="PANTHER" id="PTHR11363">
    <property type="entry name" value="60S RIBOSOMAL PROTEIN L3-RELATED"/>
    <property type="match status" value="1"/>
</dbReference>
<dbReference type="Ensembl" id="ENSCHIT00000023838.1">
    <property type="protein sequence ID" value="ENSCHIP00000016032.1"/>
    <property type="gene ID" value="ENSCHIG00000016449.1"/>
</dbReference>